<evidence type="ECO:0000313" key="3">
    <source>
        <dbReference type="Proteomes" id="UP001235343"/>
    </source>
</evidence>
<keyword evidence="3" id="KW-1185">Reference proteome</keyword>
<dbReference type="InterPro" id="IPR006938">
    <property type="entry name" value="DUF624"/>
</dbReference>
<proteinExistence type="predicted"/>
<sequence length="223" mass="26552">MSTPMMDRPIYMMTKYMYAFFVTNLYFLLCNLLFFIVYFLADFTFQNIILFYLTMIPMGPSITAVLSAMGKLVREKDVSPSIEFWKAYKRNFWVTMKYWFIQLTIIFILIIDIYYATTRINFISPLFFLFLLASLFVMMYALPVITRFEVKLKNLLIVSIYSNFKFFKTTVLNVSSIVAFGFTFYFFPSIGSLFFVSLIGFFIMFNLQVPFRHMENEMSEKNK</sequence>
<keyword evidence="1" id="KW-0472">Membrane</keyword>
<feature type="transmembrane region" description="Helical" evidence="1">
    <location>
        <begin position="166"/>
        <end position="187"/>
    </location>
</feature>
<feature type="transmembrane region" description="Helical" evidence="1">
    <location>
        <begin position="193"/>
        <end position="211"/>
    </location>
</feature>
<organism evidence="2 3">
    <name type="scientific">Aquibacillus rhizosphaerae</name>
    <dbReference type="NCBI Taxonomy" id="3051431"/>
    <lineage>
        <taxon>Bacteria</taxon>
        <taxon>Bacillati</taxon>
        <taxon>Bacillota</taxon>
        <taxon>Bacilli</taxon>
        <taxon>Bacillales</taxon>
        <taxon>Bacillaceae</taxon>
        <taxon>Aquibacillus</taxon>
    </lineage>
</organism>
<comment type="caution">
    <text evidence="2">The sequence shown here is derived from an EMBL/GenBank/DDBJ whole genome shotgun (WGS) entry which is preliminary data.</text>
</comment>
<keyword evidence="1" id="KW-1133">Transmembrane helix</keyword>
<feature type="transmembrane region" description="Helical" evidence="1">
    <location>
        <begin position="122"/>
        <end position="145"/>
    </location>
</feature>
<feature type="transmembrane region" description="Helical" evidence="1">
    <location>
        <begin position="47"/>
        <end position="66"/>
    </location>
</feature>
<keyword evidence="1" id="KW-0812">Transmembrane</keyword>
<gene>
    <name evidence="2" type="ORF">QQS35_15775</name>
</gene>
<feature type="transmembrane region" description="Helical" evidence="1">
    <location>
        <begin position="98"/>
        <end position="116"/>
    </location>
</feature>
<dbReference type="EMBL" id="JASTZU010000049">
    <property type="protein sequence ID" value="MDL4841898.1"/>
    <property type="molecule type" value="Genomic_DNA"/>
</dbReference>
<evidence type="ECO:0000313" key="2">
    <source>
        <dbReference type="EMBL" id="MDL4841898.1"/>
    </source>
</evidence>
<reference evidence="2 3" key="1">
    <citation type="submission" date="2023-06" db="EMBL/GenBank/DDBJ databases">
        <title>Aquibacillus rhizosphaerae LR5S19.</title>
        <authorList>
            <person name="Sun J.-Q."/>
        </authorList>
    </citation>
    <scope>NUCLEOTIDE SEQUENCE [LARGE SCALE GENOMIC DNA]</scope>
    <source>
        <strain evidence="2 3">LR5S19</strain>
    </source>
</reference>
<feature type="transmembrane region" description="Helical" evidence="1">
    <location>
        <begin position="16"/>
        <end position="41"/>
    </location>
</feature>
<accession>A0ABT7L7R1</accession>
<name>A0ABT7L7R1_9BACI</name>
<dbReference type="Proteomes" id="UP001235343">
    <property type="component" value="Unassembled WGS sequence"/>
</dbReference>
<dbReference type="Pfam" id="PF04854">
    <property type="entry name" value="DUF624"/>
    <property type="match status" value="1"/>
</dbReference>
<protein>
    <submittedName>
        <fullName evidence="2">DUF624 domain-containing protein</fullName>
    </submittedName>
</protein>
<dbReference type="RefSeq" id="WP_285933184.1">
    <property type="nucleotide sequence ID" value="NZ_JASTZU010000049.1"/>
</dbReference>
<evidence type="ECO:0000256" key="1">
    <source>
        <dbReference type="SAM" id="Phobius"/>
    </source>
</evidence>